<dbReference type="Proteomes" id="UP000247781">
    <property type="component" value="Unassembled WGS sequence"/>
</dbReference>
<evidence type="ECO:0000256" key="3">
    <source>
        <dbReference type="SAM" id="MobiDB-lite"/>
    </source>
</evidence>
<protein>
    <submittedName>
        <fullName evidence="5">Conjugative relaxase-like TrwC/TraI family protein</fullName>
    </submittedName>
</protein>
<evidence type="ECO:0000256" key="1">
    <source>
        <dbReference type="ARBA" id="ARBA00022741"/>
    </source>
</evidence>
<keyword evidence="1" id="KW-0547">Nucleotide-binding</keyword>
<dbReference type="GO" id="GO:0003678">
    <property type="term" value="F:DNA helicase activity"/>
    <property type="evidence" value="ECO:0007669"/>
    <property type="project" value="UniProtKB-ARBA"/>
</dbReference>
<dbReference type="EMBL" id="QJJU01000003">
    <property type="protein sequence ID" value="PXX10944.1"/>
    <property type="molecule type" value="Genomic_DNA"/>
</dbReference>
<gene>
    <name evidence="5" type="ORF">C8E89_10331</name>
</gene>
<dbReference type="AlphaFoldDB" id="A0A318HJE5"/>
<dbReference type="InterPro" id="IPR014862">
    <property type="entry name" value="TrwC"/>
</dbReference>
<accession>A0A318HJE5</accession>
<sequence length="954" mass="103463">MVVAQQVPQHASGRWVRLVLTIAKLKRWSINYYIDTAAAAENAAKDRARAGGGLAEYYSERETRTPVWLLAGDTHSVATLVGLTDVQRAGGDADAELVASWLDDGVTPNGAHGRAFGQRGVHGFDLTFCAPKSVSLVRALRTDDVVAKAIADAHTTALSEAMQYLAAHAGYTRVHNPNTGEKDLVRLPGLTAIAYQHETSRCGDPHLHTHVIVPNRQARADGQLVSIDGTSLYHEARAAGVIYQATLRRELHQSMGFEWSPVDPATGMAELAGVDRDTITAWSRRSTQLREWAARNLKVVEGGSLSAAQLAAAQKATRPTKPEELAWTTLLEQWRADERGLALDRAAFDAARAARRTAARTPCDRVRLADAAEKVQKAAFTRADLVEIVGAQLPVDTERTPRELVEAAVDEVSIRLTAPRAAHQREGHERFTLDRILAEEKAVLDLVDARDDRTLLWVKGDDTAALSGDQKRAVQNIGRSPWLVQPLSAPAGAGKTTSMRALVRAAHRRHGARVLVLAPTGKAVDVAVREGAGDEGLTIAKAVHLLRDNKLELGPHVLVIVDEAAMVGTDDLRQLLTATTAAATKTVLVGDPHQLAPVKARGGMFAQLCTDLPWTQHLSEVWRMRDPDERAASLALRNGGPASVRRAIGWYDTHNRLRCGDAITMAADALAAYKTDTAAGKDALLICDTTEMADVLNERIHNESLDAHAPTVTGARGHRIGVGDLMLTRRNDPTIELHNPSGSAGQLDSVRNGNRWRVAAIDPAANRVAAQRLDDGARTVFDNEYLREHVSLGYAVTVHSAQGATADTTHTVLGENTSRSLLYVAMTRGRHANTAYLYERTIGDTEYGPQESGGTHLTSRGSSRDAADIVRAILANHDPTPVTAHDYAAQTPGAALPDRVRSLLNRRTTAAHRRQAIYETWRTEAENQAQTMSRARERATSKSRDRSPDIGIEL</sequence>
<dbReference type="InterPro" id="IPR027417">
    <property type="entry name" value="P-loop_NTPase"/>
</dbReference>
<keyword evidence="6" id="KW-1185">Reference proteome</keyword>
<dbReference type="InterPro" id="IPR050534">
    <property type="entry name" value="Coronavir_polyprotein_1ab"/>
</dbReference>
<dbReference type="PANTHER" id="PTHR43788:SF6">
    <property type="entry name" value="DNA HELICASE B"/>
    <property type="match status" value="1"/>
</dbReference>
<dbReference type="PANTHER" id="PTHR43788">
    <property type="entry name" value="DNA2/NAM7 HELICASE FAMILY MEMBER"/>
    <property type="match status" value="1"/>
</dbReference>
<evidence type="ECO:0000259" key="4">
    <source>
        <dbReference type="Pfam" id="PF08751"/>
    </source>
</evidence>
<proteinExistence type="predicted"/>
<dbReference type="SUPFAM" id="SSF55464">
    <property type="entry name" value="Origin of replication-binding domain, RBD-like"/>
    <property type="match status" value="1"/>
</dbReference>
<dbReference type="Pfam" id="PF13604">
    <property type="entry name" value="AAA_30"/>
    <property type="match status" value="1"/>
</dbReference>
<name>A0A318HJE5_9MYCO</name>
<keyword evidence="2" id="KW-0067">ATP-binding</keyword>
<reference evidence="5 6" key="2">
    <citation type="submission" date="2018-06" db="EMBL/GenBank/DDBJ databases">
        <title>Sequencing of bacterial isolates from soil warming experiment in Harvard Forest, Massachusetts, USA.</title>
        <authorList>
            <person name="Deangelis K.PhD."/>
        </authorList>
    </citation>
    <scope>NUCLEOTIDE SEQUENCE [LARGE SCALE GENOMIC DNA]</scope>
    <source>
        <strain evidence="5 6">GAS496</strain>
    </source>
</reference>
<reference evidence="6" key="1">
    <citation type="submission" date="2018-05" db="EMBL/GenBank/DDBJ databases">
        <authorList>
            <person name="Deangelis K."/>
            <person name="Huntemann M."/>
            <person name="Clum A."/>
            <person name="Pillay M."/>
            <person name="Palaniappan K."/>
            <person name="Varghese N."/>
            <person name="Mikhailova N."/>
            <person name="Stamatis D."/>
            <person name="Reddy T."/>
            <person name="Daum C."/>
            <person name="Shapiro N."/>
            <person name="Ivanova N."/>
            <person name="Kyrpides N."/>
            <person name="Woyke T."/>
        </authorList>
    </citation>
    <scope>NUCLEOTIDE SEQUENCE [LARGE SCALE GENOMIC DNA]</scope>
    <source>
        <strain evidence="6">GAS496</strain>
    </source>
</reference>
<evidence type="ECO:0000256" key="2">
    <source>
        <dbReference type="ARBA" id="ARBA00022840"/>
    </source>
</evidence>
<evidence type="ECO:0000313" key="5">
    <source>
        <dbReference type="EMBL" id="PXX10944.1"/>
    </source>
</evidence>
<dbReference type="SUPFAM" id="SSF52540">
    <property type="entry name" value="P-loop containing nucleoside triphosphate hydrolases"/>
    <property type="match status" value="2"/>
</dbReference>
<dbReference type="Gene3D" id="3.40.50.300">
    <property type="entry name" value="P-loop containing nucleotide triphosphate hydrolases"/>
    <property type="match status" value="2"/>
</dbReference>
<organism evidence="5 6">
    <name type="scientific">Mycolicibacterium moriokaense</name>
    <dbReference type="NCBI Taxonomy" id="39691"/>
    <lineage>
        <taxon>Bacteria</taxon>
        <taxon>Bacillati</taxon>
        <taxon>Actinomycetota</taxon>
        <taxon>Actinomycetes</taxon>
        <taxon>Mycobacteriales</taxon>
        <taxon>Mycobacteriaceae</taxon>
        <taxon>Mycolicibacterium</taxon>
    </lineage>
</organism>
<dbReference type="Pfam" id="PF08751">
    <property type="entry name" value="TrwC"/>
    <property type="match status" value="1"/>
</dbReference>
<feature type="region of interest" description="Disordered" evidence="3">
    <location>
        <begin position="922"/>
        <end position="954"/>
    </location>
</feature>
<feature type="domain" description="TrwC relaxase" evidence="4">
    <location>
        <begin position="38"/>
        <end position="337"/>
    </location>
</feature>
<dbReference type="GO" id="GO:0005524">
    <property type="term" value="F:ATP binding"/>
    <property type="evidence" value="ECO:0007669"/>
    <property type="project" value="UniProtKB-KW"/>
</dbReference>
<dbReference type="NCBIfam" id="NF041492">
    <property type="entry name" value="MobF"/>
    <property type="match status" value="1"/>
</dbReference>
<comment type="caution">
    <text evidence="5">The sequence shown here is derived from an EMBL/GenBank/DDBJ whole genome shotgun (WGS) entry which is preliminary data.</text>
</comment>
<dbReference type="CDD" id="cd18809">
    <property type="entry name" value="SF1_C_RecD"/>
    <property type="match status" value="1"/>
</dbReference>
<feature type="compositionally biased region" description="Basic and acidic residues" evidence="3">
    <location>
        <begin position="934"/>
        <end position="948"/>
    </location>
</feature>
<evidence type="ECO:0000313" key="6">
    <source>
        <dbReference type="Proteomes" id="UP000247781"/>
    </source>
</evidence>